<dbReference type="PANTHER" id="PTHR43860">
    <property type="entry name" value="BETAINE ALDEHYDE DEHYDROGENASE"/>
    <property type="match status" value="1"/>
</dbReference>
<comment type="similarity">
    <text evidence="1">Belongs to the aldehyde dehydrogenase family.</text>
</comment>
<dbReference type="Gene3D" id="3.40.605.10">
    <property type="entry name" value="Aldehyde Dehydrogenase, Chain A, domain 1"/>
    <property type="match status" value="1"/>
</dbReference>
<accession>A0A8J4GSS3</accession>
<feature type="domain" description="Aldehyde dehydrogenase" evidence="3">
    <location>
        <begin position="19"/>
        <end position="136"/>
    </location>
</feature>
<dbReference type="Pfam" id="PF00171">
    <property type="entry name" value="Aldedh"/>
    <property type="match status" value="1"/>
</dbReference>
<dbReference type="InterPro" id="IPR015590">
    <property type="entry name" value="Aldehyde_DH_dom"/>
</dbReference>
<comment type="caution">
    <text evidence="4">The sequence shown here is derived from an EMBL/GenBank/DDBJ whole genome shotgun (WGS) entry which is preliminary data.</text>
</comment>
<sequence length="165" mass="16594">MRSAVLDNVATSFEYYAGQAEALGLAGLITPWNYPLLMAPWKVVPALAARCCAVLKPSELASLTCLELAAIAAEVQLPPGVLNVVTGTGPGAGAPLSAHPGLAKAAFTGSAATGRRVSLSATVNLRPAFSGAGGQERTARAWGCRCGEGRGGEGKHAGWGPEGPG</sequence>
<dbReference type="InterPro" id="IPR016161">
    <property type="entry name" value="Ald_DH/histidinol_DH"/>
</dbReference>
<reference evidence="4" key="1">
    <citation type="journal article" date="2021" name="Proc. Natl. Acad. Sci. U.S.A.">
        <title>Three genomes in the algal genus Volvox reveal the fate of a haploid sex-determining region after a transition to homothallism.</title>
        <authorList>
            <person name="Yamamoto K."/>
            <person name="Hamaji T."/>
            <person name="Kawai-Toyooka H."/>
            <person name="Matsuzaki R."/>
            <person name="Takahashi F."/>
            <person name="Nishimura Y."/>
            <person name="Kawachi M."/>
            <person name="Noguchi H."/>
            <person name="Minakuchi Y."/>
            <person name="Umen J.G."/>
            <person name="Toyoda A."/>
            <person name="Nozaki H."/>
        </authorList>
    </citation>
    <scope>NUCLEOTIDE SEQUENCE</scope>
    <source>
        <strain evidence="4">NIES-3785</strain>
    </source>
</reference>
<dbReference type="SUPFAM" id="SSF53720">
    <property type="entry name" value="ALDH-like"/>
    <property type="match status" value="1"/>
</dbReference>
<dbReference type="Proteomes" id="UP000722791">
    <property type="component" value="Unassembled WGS sequence"/>
</dbReference>
<dbReference type="PANTHER" id="PTHR43860:SF2">
    <property type="entry name" value="BETAINE ALDEHYDE DEHYDROGENASE-RELATED"/>
    <property type="match status" value="1"/>
</dbReference>
<keyword evidence="2" id="KW-0520">NAD</keyword>
<evidence type="ECO:0000259" key="3">
    <source>
        <dbReference type="Pfam" id="PF00171"/>
    </source>
</evidence>
<name>A0A8J4GSS3_9CHLO</name>
<protein>
    <recommendedName>
        <fullName evidence="3">Aldehyde dehydrogenase domain-containing protein</fullName>
    </recommendedName>
</protein>
<evidence type="ECO:0000313" key="4">
    <source>
        <dbReference type="EMBL" id="GIM14334.1"/>
    </source>
</evidence>
<evidence type="ECO:0000256" key="1">
    <source>
        <dbReference type="ARBA" id="ARBA00009986"/>
    </source>
</evidence>
<evidence type="ECO:0000313" key="5">
    <source>
        <dbReference type="Proteomes" id="UP000722791"/>
    </source>
</evidence>
<evidence type="ECO:0000256" key="2">
    <source>
        <dbReference type="ARBA" id="ARBA00023027"/>
    </source>
</evidence>
<dbReference type="GO" id="GO:0004029">
    <property type="term" value="F:aldehyde dehydrogenase (NAD+) activity"/>
    <property type="evidence" value="ECO:0007669"/>
    <property type="project" value="UniProtKB-ARBA"/>
</dbReference>
<dbReference type="AlphaFoldDB" id="A0A8J4GSS3"/>
<proteinExistence type="inferred from homology"/>
<dbReference type="EMBL" id="BNCQ01000056">
    <property type="protein sequence ID" value="GIM14334.1"/>
    <property type="molecule type" value="Genomic_DNA"/>
</dbReference>
<organism evidence="4 5">
    <name type="scientific">Volvox reticuliferus</name>
    <dbReference type="NCBI Taxonomy" id="1737510"/>
    <lineage>
        <taxon>Eukaryota</taxon>
        <taxon>Viridiplantae</taxon>
        <taxon>Chlorophyta</taxon>
        <taxon>core chlorophytes</taxon>
        <taxon>Chlorophyceae</taxon>
        <taxon>CS clade</taxon>
        <taxon>Chlamydomonadales</taxon>
        <taxon>Volvocaceae</taxon>
        <taxon>Volvox</taxon>
    </lineage>
</organism>
<dbReference type="InterPro" id="IPR016162">
    <property type="entry name" value="Ald_DH_N"/>
</dbReference>
<gene>
    <name evidence="4" type="ORF">Vretimale_17210</name>
</gene>